<evidence type="ECO:0000256" key="8">
    <source>
        <dbReference type="SAM" id="Phobius"/>
    </source>
</evidence>
<dbReference type="PANTHER" id="PTHR31806">
    <property type="entry name" value="PURINE-CYTOSINE PERMEASE FCY2-RELATED"/>
    <property type="match status" value="1"/>
</dbReference>
<feature type="transmembrane region" description="Helical" evidence="8">
    <location>
        <begin position="291"/>
        <end position="313"/>
    </location>
</feature>
<name>A0ABR4B129_9LECA</name>
<feature type="transmembrane region" description="Helical" evidence="8">
    <location>
        <begin position="82"/>
        <end position="103"/>
    </location>
</feature>
<feature type="transmembrane region" description="Helical" evidence="8">
    <location>
        <begin position="344"/>
        <end position="362"/>
    </location>
</feature>
<dbReference type="Proteomes" id="UP001590951">
    <property type="component" value="Unassembled WGS sequence"/>
</dbReference>
<keyword evidence="5 8" id="KW-1133">Transmembrane helix</keyword>
<evidence type="ECO:0000256" key="2">
    <source>
        <dbReference type="ARBA" id="ARBA00008974"/>
    </source>
</evidence>
<comment type="caution">
    <text evidence="9">The sequence shown here is derived from an EMBL/GenBank/DDBJ whole genome shotgun (WGS) entry which is preliminary data.</text>
</comment>
<accession>A0ABR4B129</accession>
<evidence type="ECO:0000256" key="5">
    <source>
        <dbReference type="ARBA" id="ARBA00022989"/>
    </source>
</evidence>
<evidence type="ECO:0000313" key="9">
    <source>
        <dbReference type="EMBL" id="KAL2050641.1"/>
    </source>
</evidence>
<feature type="transmembrane region" description="Helical" evidence="8">
    <location>
        <begin position="214"/>
        <end position="232"/>
    </location>
</feature>
<keyword evidence="10" id="KW-1185">Reference proteome</keyword>
<dbReference type="Gene3D" id="1.10.4160.10">
    <property type="entry name" value="Hydantoin permease"/>
    <property type="match status" value="1"/>
</dbReference>
<evidence type="ECO:0000256" key="6">
    <source>
        <dbReference type="ARBA" id="ARBA00023136"/>
    </source>
</evidence>
<dbReference type="InterPro" id="IPR001248">
    <property type="entry name" value="Pur-cyt_permease"/>
</dbReference>
<evidence type="ECO:0000313" key="10">
    <source>
        <dbReference type="Proteomes" id="UP001590951"/>
    </source>
</evidence>
<dbReference type="EMBL" id="JBHFEH010000045">
    <property type="protein sequence ID" value="KAL2050641.1"/>
    <property type="molecule type" value="Genomic_DNA"/>
</dbReference>
<feature type="region of interest" description="Disordered" evidence="7">
    <location>
        <begin position="1"/>
        <end position="23"/>
    </location>
</feature>
<dbReference type="Pfam" id="PF02133">
    <property type="entry name" value="Transp_cyt_pur"/>
    <property type="match status" value="1"/>
</dbReference>
<comment type="subcellular location">
    <subcellularLocation>
        <location evidence="1">Membrane</location>
        <topology evidence="1">Multi-pass membrane protein</topology>
    </subcellularLocation>
</comment>
<keyword evidence="3" id="KW-0813">Transport</keyword>
<feature type="transmembrane region" description="Helical" evidence="8">
    <location>
        <begin position="110"/>
        <end position="129"/>
    </location>
</feature>
<comment type="similarity">
    <text evidence="2">Belongs to the purine-cytosine permease (2.A.39) family.</text>
</comment>
<evidence type="ECO:0000256" key="3">
    <source>
        <dbReference type="ARBA" id="ARBA00022448"/>
    </source>
</evidence>
<feature type="transmembrane region" description="Helical" evidence="8">
    <location>
        <begin position="185"/>
        <end position="208"/>
    </location>
</feature>
<evidence type="ECO:0008006" key="11">
    <source>
        <dbReference type="Google" id="ProtNLM"/>
    </source>
</evidence>
<dbReference type="PANTHER" id="PTHR31806:SF1">
    <property type="entry name" value="PURINE-CYTOSINE PERMEASE FCY2-RELATED"/>
    <property type="match status" value="1"/>
</dbReference>
<gene>
    <name evidence="9" type="ORF">ABVK25_009150</name>
</gene>
<evidence type="ECO:0000256" key="1">
    <source>
        <dbReference type="ARBA" id="ARBA00004141"/>
    </source>
</evidence>
<sequence>MGLKSEFAVESHSQGSDPEKMHGAPIYTEEAPAVAGEVFVTGDTLYARIQRAVSKFGVEPRGIERVPENERTDTNLTKVGTMWLSANMVVSSFAIGALAIPVFQLGFVDSLLTIFFINCLGITPVAFFSTFGPRFGLRQMVLSRYFFGFYGVKIIACFNVLACVGWSAVNVIVGAQLINAVNPSVPGYAGIIIIAAATWLVTVFGYKVVHHYEFWSWIPSLIIFLIVLGEFAHSGKFSNLPMGVGNSEAGSILSFAASVFGFATGWTSYAADYTVYQPANVNRIKVFAWTWAGLIFPLAFTEMLGLAVATATVDTGDPSYAAGYSASGIGGLLAAVLFPPLGRFGQFCLVILALSIIANNCPNIYSLTFSLQLMTHYTQAVPRFIWTFIGTLVYCAIAIPGYSHFESVLENFMLLIGYWLAIYEGISPNRALHLQKARLRHLHLELSRPSPPRHGSRASLLLWCLRSRHGNGAEVVYWTDWTQDWDAGVWRRYWI</sequence>
<keyword evidence="6 8" id="KW-0472">Membrane</keyword>
<feature type="transmembrane region" description="Helical" evidence="8">
    <location>
        <begin position="320"/>
        <end position="338"/>
    </location>
</feature>
<feature type="transmembrane region" description="Helical" evidence="8">
    <location>
        <begin position="252"/>
        <end position="271"/>
    </location>
</feature>
<organism evidence="9 10">
    <name type="scientific">Lepraria finkii</name>
    <dbReference type="NCBI Taxonomy" id="1340010"/>
    <lineage>
        <taxon>Eukaryota</taxon>
        <taxon>Fungi</taxon>
        <taxon>Dikarya</taxon>
        <taxon>Ascomycota</taxon>
        <taxon>Pezizomycotina</taxon>
        <taxon>Lecanoromycetes</taxon>
        <taxon>OSLEUM clade</taxon>
        <taxon>Lecanoromycetidae</taxon>
        <taxon>Lecanorales</taxon>
        <taxon>Lecanorineae</taxon>
        <taxon>Stereocaulaceae</taxon>
        <taxon>Lepraria</taxon>
    </lineage>
</organism>
<evidence type="ECO:0000256" key="4">
    <source>
        <dbReference type="ARBA" id="ARBA00022692"/>
    </source>
</evidence>
<keyword evidence="4 8" id="KW-0812">Transmembrane</keyword>
<feature type="transmembrane region" description="Helical" evidence="8">
    <location>
        <begin position="383"/>
        <end position="402"/>
    </location>
</feature>
<evidence type="ECO:0000256" key="7">
    <source>
        <dbReference type="SAM" id="MobiDB-lite"/>
    </source>
</evidence>
<dbReference type="InterPro" id="IPR026030">
    <property type="entry name" value="Pur-cyt_permease_Fcy2/21/22"/>
</dbReference>
<proteinExistence type="inferred from homology"/>
<reference evidence="9 10" key="1">
    <citation type="submission" date="2024-09" db="EMBL/GenBank/DDBJ databases">
        <title>Rethinking Asexuality: The Enigmatic Case of Functional Sexual Genes in Lepraria (Stereocaulaceae).</title>
        <authorList>
            <person name="Doellman M."/>
            <person name="Sun Y."/>
            <person name="Barcenas-Pena A."/>
            <person name="Lumbsch H.T."/>
            <person name="Grewe F."/>
        </authorList>
    </citation>
    <scope>NUCLEOTIDE SEQUENCE [LARGE SCALE GENOMIC DNA]</scope>
    <source>
        <strain evidence="9 10">Grewe 0041</strain>
    </source>
</reference>
<feature type="transmembrane region" description="Helical" evidence="8">
    <location>
        <begin position="149"/>
        <end position="173"/>
    </location>
</feature>
<protein>
    <recommendedName>
        <fullName evidence="11">Purine-cytosine permease</fullName>
    </recommendedName>
</protein>